<comment type="function">
    <text evidence="7">Catalyzes the N-acylation of UDP-3-O-acylglucosamine using 3-hydroxyacyl-ACP as the acyl donor. Is involved in the biosynthesis of lipid A, a phosphorylated glycolipid that anchors the lipopolysaccharide to the outer membrane of the cell.</text>
</comment>
<evidence type="ECO:0000313" key="9">
    <source>
        <dbReference type="EMBL" id="QCW83595.1"/>
    </source>
</evidence>
<dbReference type="AlphaFoldDB" id="A0A4V1IK42"/>
<keyword evidence="5 7" id="KW-0443">Lipid metabolism</keyword>
<sequence length="344" mass="36657">MTLILEELAKHCDAEIVGGDKQCSITSAADIKSAAAGQITILNDPKYAQYFSNSRAAACFIKREALHDDPPEHMALLVCKDPEISFIKAIHLLYPSTEFPKQISKHACIADSAMIAHNVYIAPFVSIGEGCLIGEGCEILNGAYIGKDVMLGTNCRIHPNAVIYDRSRIGNNVVIHAGAVIGADGFGYKQRNEQHIKVPHVGNIIIEDDVEIGANTCIDRGTLGSTVIGSGSKIDNLVQIGHNNTIGNNVIICGQTGISGSCTIEDNAILAGSAGIADHVKIGHHAVVMARSGVSNDIAPATQVFGSPAKDRKVAWKELAALTKLPELLKKIKDIEIRLGKLEQ</sequence>
<dbReference type="HAMAP" id="MF_00523">
    <property type="entry name" value="LpxD"/>
    <property type="match status" value="1"/>
</dbReference>
<comment type="catalytic activity">
    <reaction evidence="7">
        <text>a UDP-3-O-[(3R)-3-hydroxyacyl]-alpha-D-glucosamine + a (3R)-hydroxyacyl-[ACP] = a UDP-2-N,3-O-bis[(3R)-3-hydroxyacyl]-alpha-D-glucosamine + holo-[ACP] + H(+)</text>
        <dbReference type="Rhea" id="RHEA:53836"/>
        <dbReference type="Rhea" id="RHEA-COMP:9685"/>
        <dbReference type="Rhea" id="RHEA-COMP:9945"/>
        <dbReference type="ChEBI" id="CHEBI:15378"/>
        <dbReference type="ChEBI" id="CHEBI:64479"/>
        <dbReference type="ChEBI" id="CHEBI:78827"/>
        <dbReference type="ChEBI" id="CHEBI:137740"/>
        <dbReference type="ChEBI" id="CHEBI:137748"/>
        <dbReference type="EC" id="2.3.1.191"/>
    </reaction>
</comment>
<reference evidence="10" key="1">
    <citation type="journal article" date="2019" name="J. Bacteriol.">
        <title>A Mutagenic Screen Identifies a TonB-Dependent Receptor Required for the Lanthanide Metal Switch in the Type I Methanotroph 'Methylotuvimicrobium buryatense' 5GB1C.</title>
        <authorList>
            <person name="Groom J.D."/>
            <person name="Ford S.M."/>
            <person name="Pesesky M.W."/>
            <person name="Lidstrom M.E."/>
        </authorList>
    </citation>
    <scope>NUCLEOTIDE SEQUENCE [LARGE SCALE GENOMIC DNA]</scope>
    <source>
        <strain evidence="10">5GB1C</strain>
    </source>
</reference>
<protein>
    <recommendedName>
        <fullName evidence="7">UDP-3-O-acylglucosamine N-acyltransferase</fullName>
        <ecNumber evidence="7">2.3.1.191</ecNumber>
    </recommendedName>
</protein>
<dbReference type="GO" id="GO:0016410">
    <property type="term" value="F:N-acyltransferase activity"/>
    <property type="evidence" value="ECO:0007669"/>
    <property type="project" value="InterPro"/>
</dbReference>
<dbReference type="EMBL" id="CP035467">
    <property type="protein sequence ID" value="QCW83595.1"/>
    <property type="molecule type" value="Genomic_DNA"/>
</dbReference>
<dbReference type="InterPro" id="IPR001451">
    <property type="entry name" value="Hexapep"/>
</dbReference>
<dbReference type="InterPro" id="IPR011004">
    <property type="entry name" value="Trimer_LpxA-like_sf"/>
</dbReference>
<dbReference type="Gene3D" id="3.40.1390.10">
    <property type="entry name" value="MurE/MurF, N-terminal domain"/>
    <property type="match status" value="1"/>
</dbReference>
<evidence type="ECO:0000259" key="8">
    <source>
        <dbReference type="Pfam" id="PF04613"/>
    </source>
</evidence>
<dbReference type="RefSeq" id="WP_017842598.1">
    <property type="nucleotide sequence ID" value="NZ_CP035467.1"/>
</dbReference>
<dbReference type="InterPro" id="IPR007691">
    <property type="entry name" value="LpxD"/>
</dbReference>
<dbReference type="CDD" id="cd03352">
    <property type="entry name" value="LbH_LpxD"/>
    <property type="match status" value="1"/>
</dbReference>
<accession>A0A4V1IK42</accession>
<feature type="active site" description="Proton acceptor" evidence="7">
    <location>
        <position position="242"/>
    </location>
</feature>
<evidence type="ECO:0000256" key="4">
    <source>
        <dbReference type="ARBA" id="ARBA00022737"/>
    </source>
</evidence>
<dbReference type="EC" id="2.3.1.191" evidence="7"/>
<name>A0A4V1IK42_METBY</name>
<evidence type="ECO:0000256" key="2">
    <source>
        <dbReference type="ARBA" id="ARBA00022556"/>
    </source>
</evidence>
<proteinExistence type="inferred from homology"/>
<dbReference type="UniPathway" id="UPA00973"/>
<evidence type="ECO:0000256" key="7">
    <source>
        <dbReference type="HAMAP-Rule" id="MF_00523"/>
    </source>
</evidence>
<dbReference type="Proteomes" id="UP000305881">
    <property type="component" value="Chromosome"/>
</dbReference>
<keyword evidence="3 7" id="KW-0808">Transferase</keyword>
<dbReference type="Gene3D" id="2.160.10.10">
    <property type="entry name" value="Hexapeptide repeat proteins"/>
    <property type="match status" value="1"/>
</dbReference>
<gene>
    <name evidence="7 9" type="primary">lpxD</name>
    <name evidence="9" type="ORF">EQU24_16125</name>
</gene>
<dbReference type="SUPFAM" id="SSF51161">
    <property type="entry name" value="Trimeric LpxA-like enzymes"/>
    <property type="match status" value="1"/>
</dbReference>
<evidence type="ECO:0000256" key="6">
    <source>
        <dbReference type="ARBA" id="ARBA00023315"/>
    </source>
</evidence>
<keyword evidence="6 7" id="KW-0012">Acyltransferase</keyword>
<dbReference type="NCBIfam" id="TIGR01853">
    <property type="entry name" value="lipid_A_lpxD"/>
    <property type="match status" value="1"/>
</dbReference>
<evidence type="ECO:0000256" key="1">
    <source>
        <dbReference type="ARBA" id="ARBA00022516"/>
    </source>
</evidence>
<dbReference type="Pfam" id="PF04613">
    <property type="entry name" value="LpxD"/>
    <property type="match status" value="1"/>
</dbReference>
<comment type="subunit">
    <text evidence="7">Homotrimer.</text>
</comment>
<dbReference type="GO" id="GO:0009245">
    <property type="term" value="P:lipid A biosynthetic process"/>
    <property type="evidence" value="ECO:0007669"/>
    <property type="project" value="UniProtKB-UniRule"/>
</dbReference>
<evidence type="ECO:0000256" key="5">
    <source>
        <dbReference type="ARBA" id="ARBA00023098"/>
    </source>
</evidence>
<comment type="similarity">
    <text evidence="7">Belongs to the transferase hexapeptide repeat family. LpxD subfamily.</text>
</comment>
<dbReference type="NCBIfam" id="NF002060">
    <property type="entry name" value="PRK00892.1"/>
    <property type="match status" value="1"/>
</dbReference>
<dbReference type="KEGG" id="mbur:EQU24_16125"/>
<keyword evidence="2 7" id="KW-0441">Lipid A biosynthesis</keyword>
<dbReference type="STRING" id="675511.GCA_000341735_04227"/>
<dbReference type="Pfam" id="PF00132">
    <property type="entry name" value="Hexapep"/>
    <property type="match status" value="1"/>
</dbReference>
<dbReference type="PANTHER" id="PTHR43378:SF2">
    <property type="entry name" value="UDP-3-O-ACYLGLUCOSAMINE N-ACYLTRANSFERASE 1, MITOCHONDRIAL-RELATED"/>
    <property type="match status" value="1"/>
</dbReference>
<keyword evidence="4 7" id="KW-0677">Repeat</keyword>
<evidence type="ECO:0000256" key="3">
    <source>
        <dbReference type="ARBA" id="ARBA00022679"/>
    </source>
</evidence>
<keyword evidence="10" id="KW-1185">Reference proteome</keyword>
<comment type="pathway">
    <text evidence="7">Bacterial outer membrane biogenesis; LPS lipid A biosynthesis.</text>
</comment>
<organism evidence="9 10">
    <name type="scientific">Methylotuvimicrobium buryatense</name>
    <name type="common">Methylomicrobium buryatense</name>
    <dbReference type="NCBI Taxonomy" id="95641"/>
    <lineage>
        <taxon>Bacteria</taxon>
        <taxon>Pseudomonadati</taxon>
        <taxon>Pseudomonadota</taxon>
        <taxon>Gammaproteobacteria</taxon>
        <taxon>Methylococcales</taxon>
        <taxon>Methylococcaceae</taxon>
        <taxon>Methylotuvimicrobium</taxon>
    </lineage>
</organism>
<dbReference type="InterPro" id="IPR020573">
    <property type="entry name" value="UDP_GlcNAc_AcTrfase_non-rep"/>
</dbReference>
<dbReference type="GO" id="GO:0016020">
    <property type="term" value="C:membrane"/>
    <property type="evidence" value="ECO:0007669"/>
    <property type="project" value="GOC"/>
</dbReference>
<dbReference type="PANTHER" id="PTHR43378">
    <property type="entry name" value="UDP-3-O-ACYLGLUCOSAMINE N-ACYLTRANSFERASE"/>
    <property type="match status" value="1"/>
</dbReference>
<dbReference type="OrthoDB" id="9784739at2"/>
<keyword evidence="1 7" id="KW-0444">Lipid biosynthesis</keyword>
<feature type="domain" description="UDP-3-O-[3-hydroxymyristoyl] glucosamine N-acyltransferase non-repeat region" evidence="8">
    <location>
        <begin position="23"/>
        <end position="92"/>
    </location>
</feature>
<dbReference type="GO" id="GO:0103118">
    <property type="term" value="F:UDP-3-O-[(3R)-3-hydroxyacyl]-glucosamine N-acyltransferase activity"/>
    <property type="evidence" value="ECO:0007669"/>
    <property type="project" value="UniProtKB-EC"/>
</dbReference>
<evidence type="ECO:0000313" key="10">
    <source>
        <dbReference type="Proteomes" id="UP000305881"/>
    </source>
</evidence>